<gene>
    <name evidence="1" type="ORF">ACFPIH_19865</name>
</gene>
<proteinExistence type="predicted"/>
<name>A0ABV9ARD0_9ACTN</name>
<dbReference type="EMBL" id="JBHSFK010000012">
    <property type="protein sequence ID" value="MFC4501759.1"/>
    <property type="molecule type" value="Genomic_DNA"/>
</dbReference>
<evidence type="ECO:0000313" key="2">
    <source>
        <dbReference type="Proteomes" id="UP001595839"/>
    </source>
</evidence>
<comment type="caution">
    <text evidence="1">The sequence shown here is derived from an EMBL/GenBank/DDBJ whole genome shotgun (WGS) entry which is preliminary data.</text>
</comment>
<reference evidence="2" key="1">
    <citation type="journal article" date="2019" name="Int. J. Syst. Evol. Microbiol.">
        <title>The Global Catalogue of Microorganisms (GCM) 10K type strain sequencing project: providing services to taxonomists for standard genome sequencing and annotation.</title>
        <authorList>
            <consortium name="The Broad Institute Genomics Platform"/>
            <consortium name="The Broad Institute Genome Sequencing Center for Infectious Disease"/>
            <person name="Wu L."/>
            <person name="Ma J."/>
        </authorList>
    </citation>
    <scope>NUCLEOTIDE SEQUENCE [LARGE SCALE GENOMIC DNA]</scope>
    <source>
        <strain evidence="2">CGMCC 4.7177</strain>
    </source>
</reference>
<dbReference type="RefSeq" id="WP_381173734.1">
    <property type="nucleotide sequence ID" value="NZ_JBHSFK010000012.1"/>
</dbReference>
<dbReference type="Proteomes" id="UP001595839">
    <property type="component" value="Unassembled WGS sequence"/>
</dbReference>
<sequence>MSDGQYVVIRSREEVQKQLAEAWERLEEVSEGNMPPTLRELHGIDSKAFSLLIQAMVQLGQSVDKEIEQLAGLRPVDTYLS</sequence>
<evidence type="ECO:0000313" key="1">
    <source>
        <dbReference type="EMBL" id="MFC4501759.1"/>
    </source>
</evidence>
<keyword evidence="2" id="KW-1185">Reference proteome</keyword>
<accession>A0ABV9ARD0</accession>
<organism evidence="1 2">
    <name type="scientific">Streptomyces vulcanius</name>
    <dbReference type="NCBI Taxonomy" id="1441876"/>
    <lineage>
        <taxon>Bacteria</taxon>
        <taxon>Bacillati</taxon>
        <taxon>Actinomycetota</taxon>
        <taxon>Actinomycetes</taxon>
        <taxon>Kitasatosporales</taxon>
        <taxon>Streptomycetaceae</taxon>
        <taxon>Streptomyces</taxon>
    </lineage>
</organism>
<protein>
    <submittedName>
        <fullName evidence="1">Uncharacterized protein</fullName>
    </submittedName>
</protein>